<proteinExistence type="predicted"/>
<reference evidence="1 2" key="1">
    <citation type="submission" date="2019-05" db="EMBL/GenBank/DDBJ databases">
        <title>Another draft genome of Portunus trituberculatus and its Hox gene families provides insights of decapod evolution.</title>
        <authorList>
            <person name="Jeong J.-H."/>
            <person name="Song I."/>
            <person name="Kim S."/>
            <person name="Choi T."/>
            <person name="Kim D."/>
            <person name="Ryu S."/>
            <person name="Kim W."/>
        </authorList>
    </citation>
    <scope>NUCLEOTIDE SEQUENCE [LARGE SCALE GENOMIC DNA]</scope>
    <source>
        <tissue evidence="1">Muscle</tissue>
    </source>
</reference>
<protein>
    <submittedName>
        <fullName evidence="1">Uncharacterized protein</fullName>
    </submittedName>
</protein>
<keyword evidence="2" id="KW-1185">Reference proteome</keyword>
<evidence type="ECO:0000313" key="2">
    <source>
        <dbReference type="Proteomes" id="UP000324222"/>
    </source>
</evidence>
<dbReference type="EMBL" id="VSRR010002164">
    <property type="protein sequence ID" value="MPC29952.1"/>
    <property type="molecule type" value="Genomic_DNA"/>
</dbReference>
<sequence length="59" mass="6628">MMRHLGFLTPSSSSCDTFDLPAPSFCSTETNAGIPVLKTDKTNESNIAWQKHRINFRNL</sequence>
<gene>
    <name evidence="1" type="ORF">E2C01_023206</name>
</gene>
<name>A0A5B7E7E3_PORTR</name>
<evidence type="ECO:0000313" key="1">
    <source>
        <dbReference type="EMBL" id="MPC29952.1"/>
    </source>
</evidence>
<comment type="caution">
    <text evidence="1">The sequence shown here is derived from an EMBL/GenBank/DDBJ whole genome shotgun (WGS) entry which is preliminary data.</text>
</comment>
<accession>A0A5B7E7E3</accession>
<dbReference type="Proteomes" id="UP000324222">
    <property type="component" value="Unassembled WGS sequence"/>
</dbReference>
<dbReference type="PROSITE" id="PS51257">
    <property type="entry name" value="PROKAR_LIPOPROTEIN"/>
    <property type="match status" value="1"/>
</dbReference>
<organism evidence="1 2">
    <name type="scientific">Portunus trituberculatus</name>
    <name type="common">Swimming crab</name>
    <name type="synonym">Neptunus trituberculatus</name>
    <dbReference type="NCBI Taxonomy" id="210409"/>
    <lineage>
        <taxon>Eukaryota</taxon>
        <taxon>Metazoa</taxon>
        <taxon>Ecdysozoa</taxon>
        <taxon>Arthropoda</taxon>
        <taxon>Crustacea</taxon>
        <taxon>Multicrustacea</taxon>
        <taxon>Malacostraca</taxon>
        <taxon>Eumalacostraca</taxon>
        <taxon>Eucarida</taxon>
        <taxon>Decapoda</taxon>
        <taxon>Pleocyemata</taxon>
        <taxon>Brachyura</taxon>
        <taxon>Eubrachyura</taxon>
        <taxon>Portunoidea</taxon>
        <taxon>Portunidae</taxon>
        <taxon>Portuninae</taxon>
        <taxon>Portunus</taxon>
    </lineage>
</organism>
<dbReference type="AlphaFoldDB" id="A0A5B7E7E3"/>